<name>A0A835AMW1_9POAL</name>
<evidence type="ECO:0000313" key="2">
    <source>
        <dbReference type="EMBL" id="KAF8667181.1"/>
    </source>
</evidence>
<evidence type="ECO:0000313" key="3">
    <source>
        <dbReference type="Proteomes" id="UP000636709"/>
    </source>
</evidence>
<dbReference type="Proteomes" id="UP000636709">
    <property type="component" value="Unassembled WGS sequence"/>
</dbReference>
<feature type="compositionally biased region" description="Low complexity" evidence="1">
    <location>
        <begin position="62"/>
        <end position="76"/>
    </location>
</feature>
<feature type="compositionally biased region" description="Basic and acidic residues" evidence="1">
    <location>
        <begin position="24"/>
        <end position="36"/>
    </location>
</feature>
<evidence type="ECO:0000256" key="1">
    <source>
        <dbReference type="SAM" id="MobiDB-lite"/>
    </source>
</evidence>
<sequence length="163" mass="17698">MLPVLASGALRAQKRVFQKAKKAKQIDLERERERGQRRGGRASEPAAAAMADWGPGDRGDGAVRAAHAGAALHAAGAGAGGGVRQHAHQPHRHHRPRHPLLRPHHHLPHRHRHPHLRRLALPSRREPREIGNSGYTAAVRPPPACVGRNEIRVSLASSSLSCL</sequence>
<comment type="caution">
    <text evidence="2">The sequence shown here is derived from an EMBL/GenBank/DDBJ whole genome shotgun (WGS) entry which is preliminary data.</text>
</comment>
<accession>A0A835AMW1</accession>
<dbReference type="AlphaFoldDB" id="A0A835AMW1"/>
<reference evidence="2" key="1">
    <citation type="submission" date="2020-07" db="EMBL/GenBank/DDBJ databases">
        <title>Genome sequence and genetic diversity analysis of an under-domesticated orphan crop, white fonio (Digitaria exilis).</title>
        <authorList>
            <person name="Bennetzen J.L."/>
            <person name="Chen S."/>
            <person name="Ma X."/>
            <person name="Wang X."/>
            <person name="Yssel A.E.J."/>
            <person name="Chaluvadi S.R."/>
            <person name="Johnson M."/>
            <person name="Gangashetty P."/>
            <person name="Hamidou F."/>
            <person name="Sanogo M.D."/>
            <person name="Zwaenepoel A."/>
            <person name="Wallace J."/>
            <person name="Van De Peer Y."/>
            <person name="Van Deynze A."/>
        </authorList>
    </citation>
    <scope>NUCLEOTIDE SEQUENCE</scope>
    <source>
        <tissue evidence="2">Leaves</tissue>
    </source>
</reference>
<proteinExistence type="predicted"/>
<feature type="compositionally biased region" description="Basic residues" evidence="1">
    <location>
        <begin position="85"/>
        <end position="118"/>
    </location>
</feature>
<protein>
    <submittedName>
        <fullName evidence="2">Uncharacterized protein</fullName>
    </submittedName>
</protein>
<organism evidence="2 3">
    <name type="scientific">Digitaria exilis</name>
    <dbReference type="NCBI Taxonomy" id="1010633"/>
    <lineage>
        <taxon>Eukaryota</taxon>
        <taxon>Viridiplantae</taxon>
        <taxon>Streptophyta</taxon>
        <taxon>Embryophyta</taxon>
        <taxon>Tracheophyta</taxon>
        <taxon>Spermatophyta</taxon>
        <taxon>Magnoliopsida</taxon>
        <taxon>Liliopsida</taxon>
        <taxon>Poales</taxon>
        <taxon>Poaceae</taxon>
        <taxon>PACMAD clade</taxon>
        <taxon>Panicoideae</taxon>
        <taxon>Panicodae</taxon>
        <taxon>Paniceae</taxon>
        <taxon>Anthephorinae</taxon>
        <taxon>Digitaria</taxon>
    </lineage>
</organism>
<dbReference type="EMBL" id="JACEFO010002301">
    <property type="protein sequence ID" value="KAF8667181.1"/>
    <property type="molecule type" value="Genomic_DNA"/>
</dbReference>
<gene>
    <name evidence="2" type="ORF">HU200_053125</name>
</gene>
<keyword evidence="3" id="KW-1185">Reference proteome</keyword>
<feature type="region of interest" description="Disordered" evidence="1">
    <location>
        <begin position="20"/>
        <end position="135"/>
    </location>
</feature>